<dbReference type="Proteomes" id="UP000013520">
    <property type="component" value="Chromosome"/>
</dbReference>
<sequence>MKKFILSMIVCAASVVAYIGIYPTSWSTIYQPKSPPELLR</sequence>
<dbReference type="NCBIfam" id="TIGR04223">
    <property type="entry name" value="quorum_AgrD"/>
    <property type="match status" value="1"/>
</dbReference>
<evidence type="ECO:0008006" key="3">
    <source>
        <dbReference type="Google" id="ProtNLM"/>
    </source>
</evidence>
<reference evidence="1 2" key="1">
    <citation type="submission" date="2012-01" db="EMBL/GenBank/DDBJ databases">
        <title>Complete sequence of Desulfotomaculum gibsoniae DSM 7213.</title>
        <authorList>
            <consortium name="US DOE Joint Genome Institute"/>
            <person name="Lucas S."/>
            <person name="Han J."/>
            <person name="Lapidus A."/>
            <person name="Cheng J.-F."/>
            <person name="Goodwin L."/>
            <person name="Pitluck S."/>
            <person name="Peters L."/>
            <person name="Ovchinnikova G."/>
            <person name="Teshima H."/>
            <person name="Detter J.C."/>
            <person name="Han C."/>
            <person name="Tapia R."/>
            <person name="Land M."/>
            <person name="Hauser L."/>
            <person name="Kyrpides N."/>
            <person name="Ivanova N."/>
            <person name="Pagani I."/>
            <person name="Parshina S."/>
            <person name="Plugge C."/>
            <person name="Muyzer G."/>
            <person name="Kuever J."/>
            <person name="Ivanova A."/>
            <person name="Nazina T."/>
            <person name="Klenk H.-P."/>
            <person name="Brambilla E."/>
            <person name="Spring S."/>
            <person name="Stams A.F."/>
            <person name="Woyke T."/>
        </authorList>
    </citation>
    <scope>NUCLEOTIDE SEQUENCE [LARGE SCALE GENOMIC DNA]</scope>
    <source>
        <strain evidence="1 2">DSM 7213</strain>
    </source>
</reference>
<dbReference type="AlphaFoldDB" id="R4KQH4"/>
<dbReference type="InterPro" id="IPR009229">
    <property type="entry name" value="AgrD"/>
</dbReference>
<name>R4KQH4_9FIRM</name>
<dbReference type="KEGG" id="dgi:Desgi_2483"/>
<dbReference type="OrthoDB" id="1809800at2"/>
<gene>
    <name evidence="1" type="ORF">Desgi_2483</name>
</gene>
<evidence type="ECO:0000313" key="1">
    <source>
        <dbReference type="EMBL" id="AGL01891.1"/>
    </source>
</evidence>
<dbReference type="RefSeq" id="WP_006524751.1">
    <property type="nucleotide sequence ID" value="NC_021184.1"/>
</dbReference>
<dbReference type="STRING" id="767817.Desgi_2483"/>
<accession>R4KQH4</accession>
<protein>
    <recommendedName>
        <fullName evidence="3">Cyclic lactone autoinducer peptide</fullName>
    </recommendedName>
</protein>
<dbReference type="HOGENOM" id="CLU_218668_0_0_9"/>
<evidence type="ECO:0000313" key="2">
    <source>
        <dbReference type="Proteomes" id="UP000013520"/>
    </source>
</evidence>
<keyword evidence="2" id="KW-1185">Reference proteome</keyword>
<organism evidence="1 2">
    <name type="scientific">Desulfoscipio gibsoniae DSM 7213</name>
    <dbReference type="NCBI Taxonomy" id="767817"/>
    <lineage>
        <taxon>Bacteria</taxon>
        <taxon>Bacillati</taxon>
        <taxon>Bacillota</taxon>
        <taxon>Clostridia</taxon>
        <taxon>Eubacteriales</taxon>
        <taxon>Desulfallaceae</taxon>
        <taxon>Desulfoscipio</taxon>
    </lineage>
</organism>
<proteinExistence type="predicted"/>
<dbReference type="EMBL" id="CP003273">
    <property type="protein sequence ID" value="AGL01891.1"/>
    <property type="molecule type" value="Genomic_DNA"/>
</dbReference>